<name>A0ABV4WW31_9CYAN</name>
<dbReference type="Proteomes" id="UP001576780">
    <property type="component" value="Unassembled WGS sequence"/>
</dbReference>
<keyword evidence="2" id="KW-1185">Reference proteome</keyword>
<dbReference type="EMBL" id="JBHFNT010000279">
    <property type="protein sequence ID" value="MFB2838833.1"/>
    <property type="molecule type" value="Genomic_DNA"/>
</dbReference>
<dbReference type="RefSeq" id="WP_413281131.1">
    <property type="nucleotide sequence ID" value="NZ_JBHFNT010000279.1"/>
</dbReference>
<evidence type="ECO:0000313" key="1">
    <source>
        <dbReference type="EMBL" id="MFB2838833.1"/>
    </source>
</evidence>
<accession>A0ABV4WW31</accession>
<protein>
    <submittedName>
        <fullName evidence="1">Uncharacterized protein</fullName>
    </submittedName>
</protein>
<organism evidence="1 2">
    <name type="scientific">Floridaenema evergladense BLCC-F167</name>
    <dbReference type="NCBI Taxonomy" id="3153639"/>
    <lineage>
        <taxon>Bacteria</taxon>
        <taxon>Bacillati</taxon>
        <taxon>Cyanobacteriota</taxon>
        <taxon>Cyanophyceae</taxon>
        <taxon>Oscillatoriophycideae</taxon>
        <taxon>Aerosakkonematales</taxon>
        <taxon>Aerosakkonemataceae</taxon>
        <taxon>Floridanema</taxon>
        <taxon>Floridanema evergladense</taxon>
    </lineage>
</organism>
<gene>
    <name evidence="1" type="ORF">ACE1CA_30460</name>
</gene>
<proteinExistence type="predicted"/>
<comment type="caution">
    <text evidence="1">The sequence shown here is derived from an EMBL/GenBank/DDBJ whole genome shotgun (WGS) entry which is preliminary data.</text>
</comment>
<sequence length="77" mass="8399">MLNGLKQKAIVKPGGLIEIHSPELPTGAAVEVIILIESTQNEPQKPLTSFIGAAKGGFNTPEEVDQFIRQEREAWES</sequence>
<evidence type="ECO:0000313" key="2">
    <source>
        <dbReference type="Proteomes" id="UP001576780"/>
    </source>
</evidence>
<reference evidence="1 2" key="1">
    <citation type="submission" date="2024-09" db="EMBL/GenBank/DDBJ databases">
        <title>Floridaenema gen nov. (Aerosakkonemataceae, Aerosakkonematales ord. nov., Cyanobacteria) from benthic tropical and subtropical fresh waters, with the description of four new species.</title>
        <authorList>
            <person name="Moretto J.A."/>
            <person name="Berthold D.E."/>
            <person name="Lefler F.W."/>
            <person name="Huang I.-S."/>
            <person name="Laughinghouse H. IV."/>
        </authorList>
    </citation>
    <scope>NUCLEOTIDE SEQUENCE [LARGE SCALE GENOMIC DNA]</scope>
    <source>
        <strain evidence="1 2">BLCC-F167</strain>
    </source>
</reference>